<reference evidence="3" key="1">
    <citation type="journal article" date="2019" name="Int. J. Syst. Evol. Microbiol.">
        <title>The Global Catalogue of Microorganisms (GCM) 10K type strain sequencing project: providing services to taxonomists for standard genome sequencing and annotation.</title>
        <authorList>
            <consortium name="The Broad Institute Genomics Platform"/>
            <consortium name="The Broad Institute Genome Sequencing Center for Infectious Disease"/>
            <person name="Wu L."/>
            <person name="Ma J."/>
        </authorList>
    </citation>
    <scope>NUCLEOTIDE SEQUENCE [LARGE SCALE GENOMIC DNA]</scope>
    <source>
        <strain evidence="3">TBRC 1276</strain>
    </source>
</reference>
<dbReference type="EMBL" id="JBHSBI010000033">
    <property type="protein sequence ID" value="MFC4014238.1"/>
    <property type="molecule type" value="Genomic_DNA"/>
</dbReference>
<sequence>MVTLRRTRRLAAVAMPLAAAGLLTACVPGTSGKEMAQTAAAGPVVTDPAKMGQARIRLLDYFTGGADLTWINDVVAAFEKKYPNITVERSSMPWDDVMKALPLRLRSANPPDIVPANNGWQSLGTLVQGGLVRNLDGYASAYGWSTKFPASILRQHQFSADGRQMGTGSVFGAPVARASAIQVYYNRTLLSRIGTTVPKTFADFEAALAKAKSAGITPISMGNLEQVGITGPLFATMDALGRQSRISDFVYSQNAVKVADTGFPQAGAAMKQWADKDYFTKDFSAVPGQDAAQAFVDGKALFRFDYSGSLPLKKGQSTNFGSFLMPRADGGHAVATASSATNFSISAKSAHPDAAAAFMNFAAGPEAAQIAADNTTMPLLATVKPAGDDPLFADDVDAAAQLSANDASVPYLDWATPTLLTTIQTQMQDMLAGKVAPDAVVQSAQADYDKFQKTLGK</sequence>
<proteinExistence type="predicted"/>
<feature type="signal peptide" evidence="1">
    <location>
        <begin position="1"/>
        <end position="25"/>
    </location>
</feature>
<dbReference type="SUPFAM" id="SSF53850">
    <property type="entry name" value="Periplasmic binding protein-like II"/>
    <property type="match status" value="1"/>
</dbReference>
<comment type="caution">
    <text evidence="2">The sequence shown here is derived from an EMBL/GenBank/DDBJ whole genome shotgun (WGS) entry which is preliminary data.</text>
</comment>
<accession>A0ABV8GJV8</accession>
<dbReference type="InterPro" id="IPR006059">
    <property type="entry name" value="SBP"/>
</dbReference>
<dbReference type="InterPro" id="IPR050490">
    <property type="entry name" value="Bact_solute-bd_prot1"/>
</dbReference>
<evidence type="ECO:0000256" key="1">
    <source>
        <dbReference type="SAM" id="SignalP"/>
    </source>
</evidence>
<name>A0ABV8GJV8_9ACTN</name>
<dbReference type="Pfam" id="PF01547">
    <property type="entry name" value="SBP_bac_1"/>
    <property type="match status" value="1"/>
</dbReference>
<gene>
    <name evidence="2" type="ORF">ACFOY2_43925</name>
</gene>
<organism evidence="2 3">
    <name type="scientific">Nonomuraea purpurea</name>
    <dbReference type="NCBI Taxonomy" id="1849276"/>
    <lineage>
        <taxon>Bacteria</taxon>
        <taxon>Bacillati</taxon>
        <taxon>Actinomycetota</taxon>
        <taxon>Actinomycetes</taxon>
        <taxon>Streptosporangiales</taxon>
        <taxon>Streptosporangiaceae</taxon>
        <taxon>Nonomuraea</taxon>
    </lineage>
</organism>
<evidence type="ECO:0000313" key="3">
    <source>
        <dbReference type="Proteomes" id="UP001595851"/>
    </source>
</evidence>
<feature type="chain" id="PRO_5045298005" evidence="1">
    <location>
        <begin position="26"/>
        <end position="457"/>
    </location>
</feature>
<keyword evidence="1" id="KW-0732">Signal</keyword>
<evidence type="ECO:0000313" key="2">
    <source>
        <dbReference type="EMBL" id="MFC4014238.1"/>
    </source>
</evidence>
<dbReference type="Gene3D" id="3.40.190.10">
    <property type="entry name" value="Periplasmic binding protein-like II"/>
    <property type="match status" value="2"/>
</dbReference>
<keyword evidence="3" id="KW-1185">Reference proteome</keyword>
<dbReference type="RefSeq" id="WP_379534086.1">
    <property type="nucleotide sequence ID" value="NZ_JBHSBI010000033.1"/>
</dbReference>
<dbReference type="PROSITE" id="PS51257">
    <property type="entry name" value="PROKAR_LIPOPROTEIN"/>
    <property type="match status" value="1"/>
</dbReference>
<dbReference type="Proteomes" id="UP001595851">
    <property type="component" value="Unassembled WGS sequence"/>
</dbReference>
<dbReference type="PANTHER" id="PTHR43649:SF12">
    <property type="entry name" value="DIACETYLCHITOBIOSE BINDING PROTEIN DASA"/>
    <property type="match status" value="1"/>
</dbReference>
<protein>
    <submittedName>
        <fullName evidence="2">Extracellular solute-binding protein</fullName>
    </submittedName>
</protein>
<dbReference type="PANTHER" id="PTHR43649">
    <property type="entry name" value="ARABINOSE-BINDING PROTEIN-RELATED"/>
    <property type="match status" value="1"/>
</dbReference>